<dbReference type="InterPro" id="IPR017452">
    <property type="entry name" value="GPCR_Rhodpsn_7TM"/>
</dbReference>
<feature type="transmembrane region" description="Helical" evidence="10">
    <location>
        <begin position="263"/>
        <end position="287"/>
    </location>
</feature>
<dbReference type="InterPro" id="IPR000276">
    <property type="entry name" value="GPCR_Rhodpsn"/>
</dbReference>
<evidence type="ECO:0000313" key="13">
    <source>
        <dbReference type="Proteomes" id="UP000009022"/>
    </source>
</evidence>
<dbReference type="InParanoid" id="B3RZI6"/>
<dbReference type="InterPro" id="IPR008365">
    <property type="entry name" value="Prostanoid_rcpt"/>
</dbReference>
<dbReference type="GO" id="GO:0004930">
    <property type="term" value="F:G protein-coupled receptor activity"/>
    <property type="evidence" value="ECO:0007669"/>
    <property type="project" value="UniProtKB-KW"/>
</dbReference>
<proteinExistence type="predicted"/>
<evidence type="ECO:0000256" key="6">
    <source>
        <dbReference type="ARBA" id="ARBA00023136"/>
    </source>
</evidence>
<comment type="subcellular location">
    <subcellularLocation>
        <location evidence="1">Cell membrane</location>
        <topology evidence="1">Multi-pass membrane protein</topology>
    </subcellularLocation>
</comment>
<dbReference type="CTD" id="6754586"/>
<feature type="transmembrane region" description="Helical" evidence="10">
    <location>
        <begin position="299"/>
        <end position="319"/>
    </location>
</feature>
<keyword evidence="6 10" id="KW-0472">Membrane</keyword>
<dbReference type="HOGENOM" id="CLU_726336_0_0_1"/>
<keyword evidence="5" id="KW-0297">G-protein coupled receptor</keyword>
<reference evidence="12 13" key="1">
    <citation type="journal article" date="2008" name="Nature">
        <title>The Trichoplax genome and the nature of placozoans.</title>
        <authorList>
            <person name="Srivastava M."/>
            <person name="Begovic E."/>
            <person name="Chapman J."/>
            <person name="Putnam N.H."/>
            <person name="Hellsten U."/>
            <person name="Kawashima T."/>
            <person name="Kuo A."/>
            <person name="Mitros T."/>
            <person name="Salamov A."/>
            <person name="Carpenter M.L."/>
            <person name="Signorovitch A.Y."/>
            <person name="Moreno M.A."/>
            <person name="Kamm K."/>
            <person name="Grimwood J."/>
            <person name="Schmutz J."/>
            <person name="Shapiro H."/>
            <person name="Grigoriev I.V."/>
            <person name="Buss L.W."/>
            <person name="Schierwater B."/>
            <person name="Dellaporta S.L."/>
            <person name="Rokhsar D.S."/>
        </authorList>
    </citation>
    <scope>NUCLEOTIDE SEQUENCE [LARGE SCALE GENOMIC DNA]</scope>
    <source>
        <strain evidence="12 13">Grell-BS-1999</strain>
    </source>
</reference>
<keyword evidence="9" id="KW-0807">Transducer</keyword>
<keyword evidence="7" id="KW-0675">Receptor</keyword>
<feature type="domain" description="G-protein coupled receptors family 1 profile" evidence="11">
    <location>
        <begin position="35"/>
        <end position="310"/>
    </location>
</feature>
<keyword evidence="2" id="KW-1003">Cell membrane</keyword>
<dbReference type="PRINTS" id="PR00237">
    <property type="entry name" value="GPCRRHODOPSN"/>
</dbReference>
<sequence>MEGNYSCTNLTIIQNDYRLVYGIILISATVFGLLGNIVLLYIISTLKRRISTDIFIVGIAIFGLLCIPLHVISIFVYFSHDCRYYLRSGTFTCNFYGWLLTMISSNEVILVVLISLDQYIAIVHPFVYRNFVTNTTTFIAFITTCIISALHSSYPLLTQIHMVSISPYYSFCHFDYKSKLPKATGYTIFLFSLGMVLCIVNVFCTISILRTLCRIAKRRHQINPCCQTGPRAEIKSDYNGLIANLLKRNRLARRSEELAFAKASILLFILCFSSWLAFSVVAIAGLIYHKTIYNAELAVIIVMSLIPIIVPYVCIYTVLPYRRQLVRIWRNIRSYNRTRRMTFTNRRRLRDYVQLFPDVGGNLSTLVSDITYNGSIRRNRN</sequence>
<dbReference type="OrthoDB" id="5959154at2759"/>
<feature type="transmembrane region" description="Helical" evidence="10">
    <location>
        <begin position="54"/>
        <end position="78"/>
    </location>
</feature>
<evidence type="ECO:0000259" key="11">
    <source>
        <dbReference type="PROSITE" id="PS50262"/>
    </source>
</evidence>
<feature type="transmembrane region" description="Helical" evidence="10">
    <location>
        <begin position="20"/>
        <end position="42"/>
    </location>
</feature>
<evidence type="ECO:0000256" key="1">
    <source>
        <dbReference type="ARBA" id="ARBA00004651"/>
    </source>
</evidence>
<evidence type="ECO:0000256" key="7">
    <source>
        <dbReference type="ARBA" id="ARBA00023170"/>
    </source>
</evidence>
<dbReference type="EMBL" id="DS985246">
    <property type="protein sequence ID" value="EDV23848.1"/>
    <property type="molecule type" value="Genomic_DNA"/>
</dbReference>
<dbReference type="GO" id="GO:0005886">
    <property type="term" value="C:plasma membrane"/>
    <property type="evidence" value="ECO:0000318"/>
    <property type="project" value="GO_Central"/>
</dbReference>
<gene>
    <name evidence="12" type="ORF">TRIADDRAFT_57467</name>
</gene>
<dbReference type="Proteomes" id="UP000009022">
    <property type="component" value="Unassembled WGS sequence"/>
</dbReference>
<protein>
    <recommendedName>
        <fullName evidence="11">G-protein coupled receptors family 1 profile domain-containing protein</fullName>
    </recommendedName>
</protein>
<organism evidence="12 13">
    <name type="scientific">Trichoplax adhaerens</name>
    <name type="common">Trichoplax reptans</name>
    <dbReference type="NCBI Taxonomy" id="10228"/>
    <lineage>
        <taxon>Eukaryota</taxon>
        <taxon>Metazoa</taxon>
        <taxon>Placozoa</taxon>
        <taxon>Uniplacotomia</taxon>
        <taxon>Trichoplacea</taxon>
        <taxon>Trichoplacidae</taxon>
        <taxon>Trichoplax</taxon>
    </lineage>
</organism>
<evidence type="ECO:0000256" key="2">
    <source>
        <dbReference type="ARBA" id="ARBA00022475"/>
    </source>
</evidence>
<evidence type="ECO:0000256" key="3">
    <source>
        <dbReference type="ARBA" id="ARBA00022692"/>
    </source>
</evidence>
<dbReference type="PANTHER" id="PTHR11866">
    <property type="entry name" value="G-PROTEIN COUPLED RECEPTOR FAMILY 1 MEMBER"/>
    <property type="match status" value="1"/>
</dbReference>
<accession>B3RZI6</accession>
<feature type="transmembrane region" description="Helical" evidence="10">
    <location>
        <begin position="98"/>
        <end position="119"/>
    </location>
</feature>
<dbReference type="GeneID" id="6754586"/>
<feature type="transmembrane region" description="Helical" evidence="10">
    <location>
        <begin position="131"/>
        <end position="154"/>
    </location>
</feature>
<dbReference type="Gene3D" id="1.20.1070.10">
    <property type="entry name" value="Rhodopsin 7-helix transmembrane proteins"/>
    <property type="match status" value="1"/>
</dbReference>
<dbReference type="CDD" id="cd00637">
    <property type="entry name" value="7tm_classA_rhodopsin-like"/>
    <property type="match status" value="1"/>
</dbReference>
<dbReference type="RefSeq" id="XP_002113374.1">
    <property type="nucleotide sequence ID" value="XM_002113338.1"/>
</dbReference>
<name>B3RZI6_TRIAD</name>
<dbReference type="PANTHER" id="PTHR11866:SF42">
    <property type="entry name" value="G-PROTEIN COUPLED RECEPTORS FAMILY 1 PROFILE DOMAIN-CONTAINING PROTEIN"/>
    <property type="match status" value="1"/>
</dbReference>
<feature type="transmembrane region" description="Helical" evidence="10">
    <location>
        <begin position="186"/>
        <end position="209"/>
    </location>
</feature>
<evidence type="ECO:0000256" key="10">
    <source>
        <dbReference type="SAM" id="Phobius"/>
    </source>
</evidence>
<keyword evidence="4 10" id="KW-1133">Transmembrane helix</keyword>
<dbReference type="eggNOG" id="ENOG502SZ5W">
    <property type="taxonomic scope" value="Eukaryota"/>
</dbReference>
<dbReference type="AlphaFoldDB" id="B3RZI6"/>
<evidence type="ECO:0000256" key="5">
    <source>
        <dbReference type="ARBA" id="ARBA00023040"/>
    </source>
</evidence>
<dbReference type="PhylomeDB" id="B3RZI6"/>
<evidence type="ECO:0000256" key="4">
    <source>
        <dbReference type="ARBA" id="ARBA00022989"/>
    </source>
</evidence>
<evidence type="ECO:0000256" key="9">
    <source>
        <dbReference type="ARBA" id="ARBA00023224"/>
    </source>
</evidence>
<evidence type="ECO:0000256" key="8">
    <source>
        <dbReference type="ARBA" id="ARBA00023180"/>
    </source>
</evidence>
<keyword evidence="3 10" id="KW-0812">Transmembrane</keyword>
<keyword evidence="8" id="KW-0325">Glycoprotein</keyword>
<keyword evidence="13" id="KW-1185">Reference proteome</keyword>
<evidence type="ECO:0000313" key="12">
    <source>
        <dbReference type="EMBL" id="EDV23848.1"/>
    </source>
</evidence>
<dbReference type="KEGG" id="tad:TRIADDRAFT_57467"/>
<dbReference type="Pfam" id="PF00001">
    <property type="entry name" value="7tm_1"/>
    <property type="match status" value="1"/>
</dbReference>
<dbReference type="PROSITE" id="PS50262">
    <property type="entry name" value="G_PROTEIN_RECEP_F1_2"/>
    <property type="match status" value="1"/>
</dbReference>
<dbReference type="SUPFAM" id="SSF81321">
    <property type="entry name" value="Family A G protein-coupled receptor-like"/>
    <property type="match status" value="1"/>
</dbReference>